<feature type="region of interest" description="Disordered" evidence="1">
    <location>
        <begin position="1"/>
        <end position="26"/>
    </location>
</feature>
<comment type="caution">
    <text evidence="3">The sequence shown here is derived from an EMBL/GenBank/DDBJ whole genome shotgun (WGS) entry which is preliminary data.</text>
</comment>
<feature type="compositionally biased region" description="Polar residues" evidence="1">
    <location>
        <begin position="8"/>
        <end position="26"/>
    </location>
</feature>
<gene>
    <name evidence="3" type="ORF">FHETE_4589</name>
</gene>
<sequence>MCGGWTTIPGNDNNASKGQAAQPCGRNSTTKYTGVRRLLHTKVGRTAAVIISSLILPLLFLECYWCLVTMVSSLCPTAPRPVEGRAPELSIWVAAGLLFFFTLFLVIATMPIVLVGFFMWFAIDAQLRYIHTLINLSMLPKEADEEELPYVEEEDSNHYSGYFYQYSSQGIIQPPNTPDPYESEYETDHEAGTTAPDNWGSSQQYFPEGLYEESISSAVPGSGQMTPATEFSETAATLVGQSFDDTNRDLTAGEVSYLPISAGTTVQSNEETEILGGDLSLNKPPSYMPWAT</sequence>
<dbReference type="AlphaFoldDB" id="A0A8H5WP63"/>
<keyword evidence="4" id="KW-1185">Reference proteome</keyword>
<dbReference type="Proteomes" id="UP000567885">
    <property type="component" value="Unassembled WGS sequence"/>
</dbReference>
<keyword evidence="2" id="KW-1133">Transmembrane helix</keyword>
<keyword evidence="2" id="KW-0472">Membrane</keyword>
<evidence type="ECO:0000313" key="3">
    <source>
        <dbReference type="EMBL" id="KAF5670217.1"/>
    </source>
</evidence>
<organism evidence="3 4">
    <name type="scientific">Fusarium heterosporum</name>
    <dbReference type="NCBI Taxonomy" id="42747"/>
    <lineage>
        <taxon>Eukaryota</taxon>
        <taxon>Fungi</taxon>
        <taxon>Dikarya</taxon>
        <taxon>Ascomycota</taxon>
        <taxon>Pezizomycotina</taxon>
        <taxon>Sordariomycetes</taxon>
        <taxon>Hypocreomycetidae</taxon>
        <taxon>Hypocreales</taxon>
        <taxon>Nectriaceae</taxon>
        <taxon>Fusarium</taxon>
        <taxon>Fusarium heterosporum species complex</taxon>
    </lineage>
</organism>
<keyword evidence="2" id="KW-0812">Transmembrane</keyword>
<evidence type="ECO:0000256" key="2">
    <source>
        <dbReference type="SAM" id="Phobius"/>
    </source>
</evidence>
<name>A0A8H5WP63_FUSHE</name>
<protein>
    <submittedName>
        <fullName evidence="3">Uncharacterized protein</fullName>
    </submittedName>
</protein>
<dbReference type="EMBL" id="JAAGWQ010000078">
    <property type="protein sequence ID" value="KAF5670217.1"/>
    <property type="molecule type" value="Genomic_DNA"/>
</dbReference>
<accession>A0A8H5WP63</accession>
<feature type="transmembrane region" description="Helical" evidence="2">
    <location>
        <begin position="46"/>
        <end position="71"/>
    </location>
</feature>
<feature type="transmembrane region" description="Helical" evidence="2">
    <location>
        <begin position="91"/>
        <end position="123"/>
    </location>
</feature>
<proteinExistence type="predicted"/>
<evidence type="ECO:0000313" key="4">
    <source>
        <dbReference type="Proteomes" id="UP000567885"/>
    </source>
</evidence>
<reference evidence="3 4" key="1">
    <citation type="submission" date="2020-05" db="EMBL/GenBank/DDBJ databases">
        <title>Identification and distribution of gene clusters putatively required for synthesis of sphingolipid metabolism inhibitors in phylogenetically diverse species of the filamentous fungus Fusarium.</title>
        <authorList>
            <person name="Kim H.-S."/>
            <person name="Busman M."/>
            <person name="Brown D.W."/>
            <person name="Divon H."/>
            <person name="Uhlig S."/>
            <person name="Proctor R.H."/>
        </authorList>
    </citation>
    <scope>NUCLEOTIDE SEQUENCE [LARGE SCALE GENOMIC DNA]</scope>
    <source>
        <strain evidence="3 4">NRRL 20693</strain>
    </source>
</reference>
<evidence type="ECO:0000256" key="1">
    <source>
        <dbReference type="SAM" id="MobiDB-lite"/>
    </source>
</evidence>
<feature type="region of interest" description="Disordered" evidence="1">
    <location>
        <begin position="175"/>
        <end position="203"/>
    </location>
</feature>